<dbReference type="Proteomes" id="UP000729913">
    <property type="component" value="Unassembled WGS sequence"/>
</dbReference>
<reference evidence="6" key="1">
    <citation type="submission" date="2020-03" db="EMBL/GenBank/DDBJ databases">
        <authorList>
            <person name="Chebbi M.A."/>
            <person name="Drezen J.M."/>
        </authorList>
    </citation>
    <scope>NUCLEOTIDE SEQUENCE</scope>
    <source>
        <tissue evidence="6">Whole body</tissue>
    </source>
</reference>
<keyword evidence="3 5" id="KW-1133">Transmembrane helix</keyword>
<gene>
    <name evidence="6" type="ORF">G9C98_003619</name>
</gene>
<name>A0A8J5QZ79_9HYME</name>
<evidence type="ECO:0000256" key="2">
    <source>
        <dbReference type="ARBA" id="ARBA00022692"/>
    </source>
</evidence>
<feature type="transmembrane region" description="Helical" evidence="5">
    <location>
        <begin position="9"/>
        <end position="28"/>
    </location>
</feature>
<feature type="transmembrane region" description="Helical" evidence="5">
    <location>
        <begin position="64"/>
        <end position="84"/>
    </location>
</feature>
<evidence type="ECO:0000256" key="1">
    <source>
        <dbReference type="ARBA" id="ARBA00004141"/>
    </source>
</evidence>
<evidence type="ECO:0000256" key="4">
    <source>
        <dbReference type="ARBA" id="ARBA00023136"/>
    </source>
</evidence>
<comment type="subcellular location">
    <subcellularLocation>
        <location evidence="1">Membrane</location>
        <topology evidence="1">Multi-pass membrane protein</topology>
    </subcellularLocation>
</comment>
<dbReference type="AlphaFoldDB" id="A0A8J5QZ79"/>
<dbReference type="GO" id="GO:0016020">
    <property type="term" value="C:membrane"/>
    <property type="evidence" value="ECO:0007669"/>
    <property type="project" value="UniProtKB-SubCell"/>
</dbReference>
<dbReference type="GO" id="GO:0015232">
    <property type="term" value="F:heme transmembrane transporter activity"/>
    <property type="evidence" value="ECO:0007669"/>
    <property type="project" value="TreeGrafter"/>
</dbReference>
<proteinExistence type="predicted"/>
<dbReference type="PANTHER" id="PTHR10924:SF4">
    <property type="entry name" value="GH15861P"/>
    <property type="match status" value="1"/>
</dbReference>
<evidence type="ECO:0000313" key="7">
    <source>
        <dbReference type="Proteomes" id="UP000729913"/>
    </source>
</evidence>
<keyword evidence="2 5" id="KW-0812">Transmembrane</keyword>
<protein>
    <submittedName>
        <fullName evidence="6">Uncharacterized protein</fullName>
    </submittedName>
</protein>
<dbReference type="InterPro" id="IPR049680">
    <property type="entry name" value="FLVCR1-2_SLC49-like"/>
</dbReference>
<dbReference type="EMBL" id="JAAOIC020000039">
    <property type="protein sequence ID" value="KAG8039312.1"/>
    <property type="molecule type" value="Genomic_DNA"/>
</dbReference>
<organism evidence="6 7">
    <name type="scientific">Cotesia typhae</name>
    <dbReference type="NCBI Taxonomy" id="2053667"/>
    <lineage>
        <taxon>Eukaryota</taxon>
        <taxon>Metazoa</taxon>
        <taxon>Ecdysozoa</taxon>
        <taxon>Arthropoda</taxon>
        <taxon>Hexapoda</taxon>
        <taxon>Insecta</taxon>
        <taxon>Pterygota</taxon>
        <taxon>Neoptera</taxon>
        <taxon>Endopterygota</taxon>
        <taxon>Hymenoptera</taxon>
        <taxon>Apocrita</taxon>
        <taxon>Ichneumonoidea</taxon>
        <taxon>Braconidae</taxon>
        <taxon>Microgastrinae</taxon>
        <taxon>Cotesia</taxon>
    </lineage>
</organism>
<evidence type="ECO:0000313" key="6">
    <source>
        <dbReference type="EMBL" id="KAG8039312.1"/>
    </source>
</evidence>
<sequence>MVKKMPCRLGLLIIIMGMFRSVIFGFILDKTHKFKFFLSGYLALGYKMSAEYTYPESESIATGILNIANNIYGIILVIISGKLMETNGDLAVHICLCVSLLFGFIITVLTKDEKKRQDAQKKVYIHVLSTDRDIIYL</sequence>
<dbReference type="PANTHER" id="PTHR10924">
    <property type="entry name" value="MAJOR FACILITATOR SUPERFAMILY PROTEIN-RELATED"/>
    <property type="match status" value="1"/>
</dbReference>
<dbReference type="OrthoDB" id="422206at2759"/>
<keyword evidence="7" id="KW-1185">Reference proteome</keyword>
<comment type="caution">
    <text evidence="6">The sequence shown here is derived from an EMBL/GenBank/DDBJ whole genome shotgun (WGS) entry which is preliminary data.</text>
</comment>
<feature type="transmembrane region" description="Helical" evidence="5">
    <location>
        <begin position="90"/>
        <end position="109"/>
    </location>
</feature>
<accession>A0A8J5QZ79</accession>
<dbReference type="GO" id="GO:0020037">
    <property type="term" value="F:heme binding"/>
    <property type="evidence" value="ECO:0007669"/>
    <property type="project" value="TreeGrafter"/>
</dbReference>
<dbReference type="GO" id="GO:0097037">
    <property type="term" value="P:heme export"/>
    <property type="evidence" value="ECO:0007669"/>
    <property type="project" value="TreeGrafter"/>
</dbReference>
<reference evidence="6" key="2">
    <citation type="submission" date="2021-04" db="EMBL/GenBank/DDBJ databases">
        <title>Genome-wide patterns of bracovirus chromosomal integration into multiple host tissues during parasitism.</title>
        <authorList>
            <person name="Chebbi M.A.C."/>
        </authorList>
    </citation>
    <scope>NUCLEOTIDE SEQUENCE</scope>
    <source>
        <tissue evidence="6">Whole body</tissue>
    </source>
</reference>
<evidence type="ECO:0000256" key="5">
    <source>
        <dbReference type="SAM" id="Phobius"/>
    </source>
</evidence>
<keyword evidence="4 5" id="KW-0472">Membrane</keyword>
<evidence type="ECO:0000256" key="3">
    <source>
        <dbReference type="ARBA" id="ARBA00022989"/>
    </source>
</evidence>